<keyword evidence="3" id="KW-1185">Reference proteome</keyword>
<dbReference type="AlphaFoldDB" id="A0A3N4L0I1"/>
<dbReference type="InParanoid" id="A0A3N4L0I1"/>
<feature type="compositionally biased region" description="Basic residues" evidence="1">
    <location>
        <begin position="80"/>
        <end position="90"/>
    </location>
</feature>
<proteinExistence type="predicted"/>
<evidence type="ECO:0000313" key="3">
    <source>
        <dbReference type="Proteomes" id="UP000277580"/>
    </source>
</evidence>
<gene>
    <name evidence="2" type="ORF">P167DRAFT_533362</name>
</gene>
<feature type="compositionally biased region" description="Basic residues" evidence="1">
    <location>
        <begin position="111"/>
        <end position="121"/>
    </location>
</feature>
<organism evidence="2 3">
    <name type="scientific">Morchella conica CCBAS932</name>
    <dbReference type="NCBI Taxonomy" id="1392247"/>
    <lineage>
        <taxon>Eukaryota</taxon>
        <taxon>Fungi</taxon>
        <taxon>Dikarya</taxon>
        <taxon>Ascomycota</taxon>
        <taxon>Pezizomycotina</taxon>
        <taxon>Pezizomycetes</taxon>
        <taxon>Pezizales</taxon>
        <taxon>Morchellaceae</taxon>
        <taxon>Morchella</taxon>
    </lineage>
</organism>
<reference evidence="2 3" key="1">
    <citation type="journal article" date="2018" name="Nat. Ecol. Evol.">
        <title>Pezizomycetes genomes reveal the molecular basis of ectomycorrhizal truffle lifestyle.</title>
        <authorList>
            <person name="Murat C."/>
            <person name="Payen T."/>
            <person name="Noel B."/>
            <person name="Kuo A."/>
            <person name="Morin E."/>
            <person name="Chen J."/>
            <person name="Kohler A."/>
            <person name="Krizsan K."/>
            <person name="Balestrini R."/>
            <person name="Da Silva C."/>
            <person name="Montanini B."/>
            <person name="Hainaut M."/>
            <person name="Levati E."/>
            <person name="Barry K.W."/>
            <person name="Belfiori B."/>
            <person name="Cichocki N."/>
            <person name="Clum A."/>
            <person name="Dockter R.B."/>
            <person name="Fauchery L."/>
            <person name="Guy J."/>
            <person name="Iotti M."/>
            <person name="Le Tacon F."/>
            <person name="Lindquist E.A."/>
            <person name="Lipzen A."/>
            <person name="Malagnac F."/>
            <person name="Mello A."/>
            <person name="Molinier V."/>
            <person name="Miyauchi S."/>
            <person name="Poulain J."/>
            <person name="Riccioni C."/>
            <person name="Rubini A."/>
            <person name="Sitrit Y."/>
            <person name="Splivallo R."/>
            <person name="Traeger S."/>
            <person name="Wang M."/>
            <person name="Zifcakova L."/>
            <person name="Wipf D."/>
            <person name="Zambonelli A."/>
            <person name="Paolocci F."/>
            <person name="Nowrousian M."/>
            <person name="Ottonello S."/>
            <person name="Baldrian P."/>
            <person name="Spatafora J.W."/>
            <person name="Henrissat B."/>
            <person name="Nagy L.G."/>
            <person name="Aury J.M."/>
            <person name="Wincker P."/>
            <person name="Grigoriev I.V."/>
            <person name="Bonfante P."/>
            <person name="Martin F.M."/>
        </authorList>
    </citation>
    <scope>NUCLEOTIDE SEQUENCE [LARGE SCALE GENOMIC DNA]</scope>
    <source>
        <strain evidence="2 3">CCBAS932</strain>
    </source>
</reference>
<evidence type="ECO:0000313" key="2">
    <source>
        <dbReference type="EMBL" id="RPB15169.1"/>
    </source>
</evidence>
<accession>A0A3N4L0I1</accession>
<protein>
    <submittedName>
        <fullName evidence="2">Uncharacterized protein</fullName>
    </submittedName>
</protein>
<dbReference type="OrthoDB" id="5424572at2759"/>
<dbReference type="EMBL" id="ML119114">
    <property type="protein sequence ID" value="RPB15169.1"/>
    <property type="molecule type" value="Genomic_DNA"/>
</dbReference>
<name>A0A3N4L0I1_9PEZI</name>
<feature type="region of interest" description="Disordered" evidence="1">
    <location>
        <begin position="68"/>
        <end position="130"/>
    </location>
</feature>
<dbReference type="Proteomes" id="UP000277580">
    <property type="component" value="Unassembled WGS sequence"/>
</dbReference>
<evidence type="ECO:0000256" key="1">
    <source>
        <dbReference type="SAM" id="MobiDB-lite"/>
    </source>
</evidence>
<sequence>MTSGAYLDDTLKRIISKPTTQTWKCMLCDFTIPVYFRDAHEVSKMHNAMERQKGMQTQLVPTATVDMNGEEVGGQTPPAIHKKKKKKKNSTKNVENAGAQTPVPVPLSITPKKRSKPRRSAPRNSPAGNVECTVVNGAPVIRIISAIPAPARIVVPQIEHPPVERSWRTWYSERQERYGYAYPVVYRLPMLCSRNS</sequence>